<organism evidence="2 3">
    <name type="scientific">Arcanobacterium canis</name>
    <dbReference type="NCBI Taxonomy" id="999183"/>
    <lineage>
        <taxon>Bacteria</taxon>
        <taxon>Bacillati</taxon>
        <taxon>Actinomycetota</taxon>
        <taxon>Actinomycetes</taxon>
        <taxon>Actinomycetales</taxon>
        <taxon>Actinomycetaceae</taxon>
        <taxon>Arcanobacterium</taxon>
    </lineage>
</organism>
<dbReference type="Proteomes" id="UP001215216">
    <property type="component" value="Chromosome"/>
</dbReference>
<protein>
    <recommendedName>
        <fullName evidence="4">DUF222 domain-containing protein</fullName>
    </recommendedName>
</protein>
<evidence type="ECO:0008006" key="4">
    <source>
        <dbReference type="Google" id="ProtNLM"/>
    </source>
</evidence>
<gene>
    <name evidence="2" type="ORF">P7079_01090</name>
</gene>
<dbReference type="PANTHER" id="PTHR21174">
    <property type="match status" value="1"/>
</dbReference>
<dbReference type="SUPFAM" id="SSF109604">
    <property type="entry name" value="HD-domain/PDEase-like"/>
    <property type="match status" value="1"/>
</dbReference>
<dbReference type="RefSeq" id="WP_278013001.1">
    <property type="nucleotide sequence ID" value="NZ_CP121208.1"/>
</dbReference>
<evidence type="ECO:0000313" key="3">
    <source>
        <dbReference type="Proteomes" id="UP001215216"/>
    </source>
</evidence>
<evidence type="ECO:0000313" key="2">
    <source>
        <dbReference type="EMBL" id="WFM83606.1"/>
    </source>
</evidence>
<feature type="compositionally biased region" description="Basic and acidic residues" evidence="1">
    <location>
        <begin position="377"/>
        <end position="393"/>
    </location>
</feature>
<evidence type="ECO:0000256" key="1">
    <source>
        <dbReference type="SAM" id="MobiDB-lite"/>
    </source>
</evidence>
<reference evidence="2 3" key="1">
    <citation type="submission" date="2023-03" db="EMBL/GenBank/DDBJ databases">
        <title>Complete genome of Arcanobacterium canis strain DSM 25104 isolated in 2010 from a canine otitis externa in Germany.</title>
        <authorList>
            <person name="Borowiak M."/>
            <person name="Kreitlow A."/>
            <person name="Malorny B."/>
            <person name="Laemmler C."/>
            <person name="Prenger-Berninghoff E."/>
            <person name="Ploetz M."/>
            <person name="Abdulmawjood A."/>
        </authorList>
    </citation>
    <scope>NUCLEOTIDE SEQUENCE [LARGE SCALE GENOMIC DNA]</scope>
    <source>
        <strain evidence="2 3">DSM 25104</strain>
    </source>
</reference>
<dbReference type="PANTHER" id="PTHR21174:SF0">
    <property type="entry name" value="HD PHOSPHOHYDROLASE FAMILY PROTEIN-RELATED"/>
    <property type="match status" value="1"/>
</dbReference>
<name>A0ABY8G1T1_9ACTO</name>
<accession>A0ABY8G1T1</accession>
<feature type="region of interest" description="Disordered" evidence="1">
    <location>
        <begin position="333"/>
        <end position="410"/>
    </location>
</feature>
<keyword evidence="3" id="KW-1185">Reference proteome</keyword>
<proteinExistence type="predicted"/>
<dbReference type="EMBL" id="CP121208">
    <property type="protein sequence ID" value="WFM83606.1"/>
    <property type="molecule type" value="Genomic_DNA"/>
</dbReference>
<dbReference type="InterPro" id="IPR009218">
    <property type="entry name" value="HD_phosphohydro"/>
</dbReference>
<sequence>MLENEKAAHASVPDWVIRSFVRSATNVGAVVSAEKLTHACRALIDIWSTPDRKVHNMAHVMDMLTRIDTLAPETRDPDYICLATWYHGVVFSVDDHAVYTHNGGEDELASAAVAREDLALLGIPQSARESIATLITSLHHRHSSFSQQPGETQTFDAIDSDQIALRDAHLGILASDPKRYKRYNALTREEYAAVDDVSYYRARSRILTRLLARKRLFISPLAAGWELNARQNATAELERIKALIEANESTVIDTAQFSVVAAPEDTNKASACATEASSAPAPSIQDEVSDALTAQLLAQSEPEYDEHFDTDDGADETPEAVLFRRLTAEEFRSTLEDPDDSFEPGTQPTVLSGPEAETAKREKIARNTLDIIASKRRSAEEARHAEVTKDKTQPRPTSTIEKVESIEDNF</sequence>
<feature type="compositionally biased region" description="Basic and acidic residues" evidence="1">
    <location>
        <begin position="401"/>
        <end position="410"/>
    </location>
</feature>